<protein>
    <submittedName>
        <fullName evidence="2">CHAT domain-containing protein</fullName>
    </submittedName>
</protein>
<proteinExistence type="predicted"/>
<reference evidence="2 3" key="1">
    <citation type="submission" date="2020-09" db="EMBL/GenBank/DDBJ databases">
        <title>novel species in genus Nocardioides.</title>
        <authorList>
            <person name="Zhang G."/>
        </authorList>
    </citation>
    <scope>NUCLEOTIDE SEQUENCE [LARGE SCALE GENOMIC DNA]</scope>
    <source>
        <strain evidence="2 3">19197</strain>
    </source>
</reference>
<evidence type="ECO:0000313" key="2">
    <source>
        <dbReference type="EMBL" id="MBD3916501.1"/>
    </source>
</evidence>
<feature type="domain" description="CHAT" evidence="1">
    <location>
        <begin position="538"/>
        <end position="805"/>
    </location>
</feature>
<dbReference type="Pfam" id="PF12770">
    <property type="entry name" value="CHAT"/>
    <property type="match status" value="1"/>
</dbReference>
<dbReference type="RefSeq" id="WP_191200841.1">
    <property type="nucleotide sequence ID" value="NZ_BAAAPA010000001.1"/>
</dbReference>
<sequence length="814" mass="88159">MAETMSAGLCPECTRRRDGWFTELSTAIVGPTDEDPLLEALLRMTIGVGHRHGLRDEELAVAGTSLDAVGAEISRWRTGRVEPRTAWLSDVTWVSIRQYSQTSQRVSAAVLDEIIDGPAARMPHLEPRPLLLPPACQHAADLYQHNPTGVLSFPDNHLAIVRHLVSTDIPTAMRTFTPLELLSSQGDGPDDVAADLVLTRSGLRIDVPLAGRGGWSGSRPDGLTGYQREWVLNRGARNMHQTSGAIPGWFITAETYDDVKALRRLKYGCAFSFDEQSESFDLSLHPLGPNGMPSELRIQFGYGAEATSLLRLAVLGTMKAALVDLLFLDHRNHLQHVMSFNMGIPDEVAEAATAFVQRHASPDGVVDFVAEALDEAEEAELRASAAELRRHDVARSVRAALEGRVPSTVREVLRQYFDALTRYTALDSQYLGIEQSSVAELEENRLALRKSIAGSGLHLPAINQETLTVLGDRRAFIHLECDTDAMLYPVASWLHHDGAPQFKGFQCGIWNPPAAANATTDPTQGAAHEREGVAALTDALRPLTQLLELGVSRLVVCPSERFTRTPVHVALLALGFEEASYAPSLSLLQPTNSVAAPPPRPHHINGWAGTGSDQLGGVDGEVAFLTDLYNAPADHSLPTTGRYALIHLAGHATTGLNEASTGIHLRAGTLTGAEVLGGLNLSGTKLVVLAACATGHSTYDPMQLLEQTPLDSCFITVGAVTCIATTRPISDRIAAVFSAALHHALIRGISLWDAYAHACTEVKSIDRQRLPVSLVEVLDRTSPGWDTDPLTPTELNDWMTFKLSGAHWHVRTPL</sequence>
<keyword evidence="3" id="KW-1185">Reference proteome</keyword>
<name>A0ABR8MMK7_9ACTN</name>
<accession>A0ABR8MMK7</accession>
<dbReference type="InterPro" id="IPR024983">
    <property type="entry name" value="CHAT_dom"/>
</dbReference>
<gene>
    <name evidence="2" type="ORF">IEZ25_17935</name>
</gene>
<evidence type="ECO:0000313" key="3">
    <source>
        <dbReference type="Proteomes" id="UP000649289"/>
    </source>
</evidence>
<dbReference type="Proteomes" id="UP000649289">
    <property type="component" value="Unassembled WGS sequence"/>
</dbReference>
<evidence type="ECO:0000259" key="1">
    <source>
        <dbReference type="Pfam" id="PF12770"/>
    </source>
</evidence>
<dbReference type="EMBL" id="JACXYY010000008">
    <property type="protein sequence ID" value="MBD3916501.1"/>
    <property type="molecule type" value="Genomic_DNA"/>
</dbReference>
<comment type="caution">
    <text evidence="2">The sequence shown here is derived from an EMBL/GenBank/DDBJ whole genome shotgun (WGS) entry which is preliminary data.</text>
</comment>
<organism evidence="2 3">
    <name type="scientific">Nocardioides hwasunensis</name>
    <dbReference type="NCBI Taxonomy" id="397258"/>
    <lineage>
        <taxon>Bacteria</taxon>
        <taxon>Bacillati</taxon>
        <taxon>Actinomycetota</taxon>
        <taxon>Actinomycetes</taxon>
        <taxon>Propionibacteriales</taxon>
        <taxon>Nocardioidaceae</taxon>
        <taxon>Nocardioides</taxon>
    </lineage>
</organism>